<sequence length="209" mass="23184">MKNSSSESPLHVASLLGHVDFAMVILSQKPELAREVDSSRRFSPLHVASQKGYIEMVKVLIQVDPEMCRAHDIEGRNHLHLAAMNGRSEVLEELIRARPLAAYANTIWGESILPSCVKHNQLEALKLVVEIMDDPNSLSAKDEYSMTVLHLAVADKQIEEEDWLTRKRDSLMVVASLIATMAFQDGLNPPGGLWQDQSPTAGSQANNMM</sequence>
<comment type="caution">
    <text evidence="10">The sequence shown here is derived from an EMBL/GenBank/DDBJ whole genome shotgun (WGS) entry which is preliminary data.</text>
</comment>
<dbReference type="Gene3D" id="1.25.40.20">
    <property type="entry name" value="Ankyrin repeat-containing domain"/>
    <property type="match status" value="1"/>
</dbReference>
<feature type="domain" description="PGG" evidence="9">
    <location>
        <begin position="162"/>
        <end position="203"/>
    </location>
</feature>
<dbReference type="SUPFAM" id="SSF48403">
    <property type="entry name" value="Ankyrin repeat"/>
    <property type="match status" value="1"/>
</dbReference>
<dbReference type="GO" id="GO:0005886">
    <property type="term" value="C:plasma membrane"/>
    <property type="evidence" value="ECO:0007669"/>
    <property type="project" value="TreeGrafter"/>
</dbReference>
<feature type="repeat" description="ANK" evidence="7">
    <location>
        <begin position="40"/>
        <end position="62"/>
    </location>
</feature>
<feature type="repeat" description="ANK" evidence="7">
    <location>
        <begin position="74"/>
        <end position="96"/>
    </location>
</feature>
<reference evidence="10" key="1">
    <citation type="journal article" date="2022" name="Plant J.">
        <title>Strategies of tolerance reflected in two North American maple genomes.</title>
        <authorList>
            <person name="McEvoy S.L."/>
            <person name="Sezen U.U."/>
            <person name="Trouern-Trend A."/>
            <person name="McMahon S.M."/>
            <person name="Schaberg P.G."/>
            <person name="Yang J."/>
            <person name="Wegrzyn J.L."/>
            <person name="Swenson N.G."/>
        </authorList>
    </citation>
    <scope>NUCLEOTIDE SEQUENCE</scope>
    <source>
        <strain evidence="10">NS2018</strain>
    </source>
</reference>
<dbReference type="SMART" id="SM00248">
    <property type="entry name" value="ANK"/>
    <property type="match status" value="4"/>
</dbReference>
<evidence type="ECO:0000256" key="7">
    <source>
        <dbReference type="PROSITE-ProRule" id="PRU00023"/>
    </source>
</evidence>
<dbReference type="AlphaFoldDB" id="A0AA39RW38"/>
<dbReference type="InterPro" id="IPR036770">
    <property type="entry name" value="Ankyrin_rpt-contain_sf"/>
</dbReference>
<protein>
    <recommendedName>
        <fullName evidence="9">PGG domain-containing protein</fullName>
    </recommendedName>
</protein>
<accession>A0AA39RW38</accession>
<feature type="region of interest" description="Disordered" evidence="8">
    <location>
        <begin position="189"/>
        <end position="209"/>
    </location>
</feature>
<evidence type="ECO:0000313" key="10">
    <source>
        <dbReference type="EMBL" id="KAK0581299.1"/>
    </source>
</evidence>
<evidence type="ECO:0000313" key="11">
    <source>
        <dbReference type="Proteomes" id="UP001168877"/>
    </source>
</evidence>
<feature type="compositionally biased region" description="Polar residues" evidence="8">
    <location>
        <begin position="195"/>
        <end position="209"/>
    </location>
</feature>
<dbReference type="InterPro" id="IPR026961">
    <property type="entry name" value="PGG_dom"/>
</dbReference>
<gene>
    <name evidence="10" type="ORF">LWI29_012281</name>
</gene>
<evidence type="ECO:0000259" key="9">
    <source>
        <dbReference type="Pfam" id="PF13962"/>
    </source>
</evidence>
<dbReference type="InterPro" id="IPR002110">
    <property type="entry name" value="Ankyrin_rpt"/>
</dbReference>
<keyword evidence="6" id="KW-0472">Membrane</keyword>
<comment type="subcellular location">
    <subcellularLocation>
        <location evidence="1">Membrane</location>
        <topology evidence="1">Multi-pass membrane protein</topology>
    </subcellularLocation>
</comment>
<keyword evidence="5 7" id="KW-0040">ANK repeat</keyword>
<dbReference type="PROSITE" id="PS50088">
    <property type="entry name" value="ANK_REPEAT"/>
    <property type="match status" value="2"/>
</dbReference>
<dbReference type="PANTHER" id="PTHR24186:SF37">
    <property type="entry name" value="PGG DOMAIN-CONTAINING PROTEIN"/>
    <property type="match status" value="1"/>
</dbReference>
<keyword evidence="4" id="KW-1133">Transmembrane helix</keyword>
<name>A0AA39RW38_ACESA</name>
<keyword evidence="3" id="KW-0677">Repeat</keyword>
<dbReference type="Pfam" id="PF13962">
    <property type="entry name" value="PGG"/>
    <property type="match status" value="1"/>
</dbReference>
<evidence type="ECO:0000256" key="3">
    <source>
        <dbReference type="ARBA" id="ARBA00022737"/>
    </source>
</evidence>
<keyword evidence="11" id="KW-1185">Reference proteome</keyword>
<keyword evidence="2" id="KW-0812">Transmembrane</keyword>
<dbReference type="PROSITE" id="PS50297">
    <property type="entry name" value="ANK_REP_REGION"/>
    <property type="match status" value="2"/>
</dbReference>
<proteinExistence type="predicted"/>
<evidence type="ECO:0000256" key="4">
    <source>
        <dbReference type="ARBA" id="ARBA00022989"/>
    </source>
</evidence>
<organism evidence="10 11">
    <name type="scientific">Acer saccharum</name>
    <name type="common">Sugar maple</name>
    <dbReference type="NCBI Taxonomy" id="4024"/>
    <lineage>
        <taxon>Eukaryota</taxon>
        <taxon>Viridiplantae</taxon>
        <taxon>Streptophyta</taxon>
        <taxon>Embryophyta</taxon>
        <taxon>Tracheophyta</taxon>
        <taxon>Spermatophyta</taxon>
        <taxon>Magnoliopsida</taxon>
        <taxon>eudicotyledons</taxon>
        <taxon>Gunneridae</taxon>
        <taxon>Pentapetalae</taxon>
        <taxon>rosids</taxon>
        <taxon>malvids</taxon>
        <taxon>Sapindales</taxon>
        <taxon>Sapindaceae</taxon>
        <taxon>Hippocastanoideae</taxon>
        <taxon>Acereae</taxon>
        <taxon>Acer</taxon>
    </lineage>
</organism>
<dbReference type="Pfam" id="PF12796">
    <property type="entry name" value="Ank_2"/>
    <property type="match status" value="2"/>
</dbReference>
<evidence type="ECO:0000256" key="5">
    <source>
        <dbReference type="ARBA" id="ARBA00023043"/>
    </source>
</evidence>
<dbReference type="PANTHER" id="PTHR24186">
    <property type="entry name" value="PROTEIN PHOSPHATASE 1 REGULATORY SUBUNIT"/>
    <property type="match status" value="1"/>
</dbReference>
<evidence type="ECO:0000256" key="1">
    <source>
        <dbReference type="ARBA" id="ARBA00004141"/>
    </source>
</evidence>
<dbReference type="EMBL" id="JAUESC010000384">
    <property type="protein sequence ID" value="KAK0581299.1"/>
    <property type="molecule type" value="Genomic_DNA"/>
</dbReference>
<dbReference type="Proteomes" id="UP001168877">
    <property type="component" value="Unassembled WGS sequence"/>
</dbReference>
<evidence type="ECO:0000256" key="2">
    <source>
        <dbReference type="ARBA" id="ARBA00022692"/>
    </source>
</evidence>
<evidence type="ECO:0000256" key="6">
    <source>
        <dbReference type="ARBA" id="ARBA00023136"/>
    </source>
</evidence>
<reference evidence="10" key="2">
    <citation type="submission" date="2023-06" db="EMBL/GenBank/DDBJ databases">
        <authorList>
            <person name="Swenson N.G."/>
            <person name="Wegrzyn J.L."/>
            <person name="Mcevoy S.L."/>
        </authorList>
    </citation>
    <scope>NUCLEOTIDE SEQUENCE</scope>
    <source>
        <strain evidence="10">NS2018</strain>
        <tissue evidence="10">Leaf</tissue>
    </source>
</reference>
<evidence type="ECO:0000256" key="8">
    <source>
        <dbReference type="SAM" id="MobiDB-lite"/>
    </source>
</evidence>